<dbReference type="EMBL" id="JABKKF010000003">
    <property type="protein sequence ID" value="NPD91527.1"/>
    <property type="molecule type" value="Genomic_DNA"/>
</dbReference>
<dbReference type="InterPro" id="IPR016181">
    <property type="entry name" value="Acyl_CoA_acyltransferase"/>
</dbReference>
<protein>
    <submittedName>
        <fullName evidence="2">GNAT family N-acetyltransferase</fullName>
    </submittedName>
</protein>
<evidence type="ECO:0000259" key="1">
    <source>
        <dbReference type="PROSITE" id="PS51186"/>
    </source>
</evidence>
<organism evidence="2 3">
    <name type="scientific">Xylanibacter muris</name>
    <dbReference type="NCBI Taxonomy" id="2736290"/>
    <lineage>
        <taxon>Bacteria</taxon>
        <taxon>Pseudomonadati</taxon>
        <taxon>Bacteroidota</taxon>
        <taxon>Bacteroidia</taxon>
        <taxon>Bacteroidales</taxon>
        <taxon>Prevotellaceae</taxon>
        <taxon>Xylanibacter</taxon>
    </lineage>
</organism>
<dbReference type="PANTHER" id="PTHR43617">
    <property type="entry name" value="L-AMINO ACID N-ACETYLTRANSFERASE"/>
    <property type="match status" value="1"/>
</dbReference>
<dbReference type="SUPFAM" id="SSF55729">
    <property type="entry name" value="Acyl-CoA N-acyltransferases (Nat)"/>
    <property type="match status" value="1"/>
</dbReference>
<dbReference type="InterPro" id="IPR000182">
    <property type="entry name" value="GNAT_dom"/>
</dbReference>
<name>A0ABX2AMP7_9BACT</name>
<evidence type="ECO:0000313" key="3">
    <source>
        <dbReference type="Proteomes" id="UP000714420"/>
    </source>
</evidence>
<dbReference type="Gene3D" id="3.40.630.30">
    <property type="match status" value="1"/>
</dbReference>
<sequence>MKTISFRNGQIEDAQQIAQVIITAMTEECCKHFYGENHSLEEFHSLMVRLVSRTDTQYSYKNTICAIDADKNIAGAIVSYDGGKLLELRRVFTDSIKEVFGRDFSNMEEETQAGELYLDSLAVFPEYRGQGIAKELLKRAHAKAKETGIGISGLLVDCNNPNAERLYRSVGFIQVGEKIWGGHKMKHLQMQ</sequence>
<feature type="domain" description="N-acetyltransferase" evidence="1">
    <location>
        <begin position="20"/>
        <end position="191"/>
    </location>
</feature>
<reference evidence="2 3" key="1">
    <citation type="submission" date="2020-05" db="EMBL/GenBank/DDBJ databases">
        <title>Distinct polysaccharide utilization as determinants for interspecies competition between intestinal Prevotella spp.</title>
        <authorList>
            <person name="Galvez E.J.C."/>
            <person name="Iljazovic A."/>
            <person name="Strowig T."/>
        </authorList>
    </citation>
    <scope>NUCLEOTIDE SEQUENCE [LARGE SCALE GENOMIC DNA]</scope>
    <source>
        <strain evidence="2 3">PMUR</strain>
    </source>
</reference>
<keyword evidence="3" id="KW-1185">Reference proteome</keyword>
<comment type="caution">
    <text evidence="2">The sequence shown here is derived from an EMBL/GenBank/DDBJ whole genome shotgun (WGS) entry which is preliminary data.</text>
</comment>
<accession>A0ABX2AMP7</accession>
<dbReference type="CDD" id="cd04301">
    <property type="entry name" value="NAT_SF"/>
    <property type="match status" value="1"/>
</dbReference>
<evidence type="ECO:0000313" key="2">
    <source>
        <dbReference type="EMBL" id="NPD91527.1"/>
    </source>
</evidence>
<dbReference type="Proteomes" id="UP000714420">
    <property type="component" value="Unassembled WGS sequence"/>
</dbReference>
<dbReference type="InterPro" id="IPR050276">
    <property type="entry name" value="MshD_Acetyltransferase"/>
</dbReference>
<dbReference type="RefSeq" id="WP_172274269.1">
    <property type="nucleotide sequence ID" value="NZ_CASGMU010000016.1"/>
</dbReference>
<dbReference type="Pfam" id="PF00583">
    <property type="entry name" value="Acetyltransf_1"/>
    <property type="match status" value="1"/>
</dbReference>
<gene>
    <name evidence="2" type="ORF">HPS56_04020</name>
</gene>
<proteinExistence type="predicted"/>
<dbReference type="PROSITE" id="PS51186">
    <property type="entry name" value="GNAT"/>
    <property type="match status" value="1"/>
</dbReference>